<organism evidence="2 3">
    <name type="scientific">Daucus carota subsp. sativus</name>
    <name type="common">Carrot</name>
    <dbReference type="NCBI Taxonomy" id="79200"/>
    <lineage>
        <taxon>Eukaryota</taxon>
        <taxon>Viridiplantae</taxon>
        <taxon>Streptophyta</taxon>
        <taxon>Embryophyta</taxon>
        <taxon>Tracheophyta</taxon>
        <taxon>Spermatophyta</taxon>
        <taxon>Magnoliopsida</taxon>
        <taxon>eudicotyledons</taxon>
        <taxon>Gunneridae</taxon>
        <taxon>Pentapetalae</taxon>
        <taxon>asterids</taxon>
        <taxon>campanulids</taxon>
        <taxon>Apiales</taxon>
        <taxon>Apiaceae</taxon>
        <taxon>Apioideae</taxon>
        <taxon>Scandiceae</taxon>
        <taxon>Daucinae</taxon>
        <taxon>Daucus</taxon>
        <taxon>Daucus sect. Daucus</taxon>
    </lineage>
</organism>
<reference evidence="2" key="2">
    <citation type="submission" date="2022-03" db="EMBL/GenBank/DDBJ databases">
        <title>Draft title - Genomic analysis of global carrot germplasm unveils the trajectory of domestication and the origin of high carotenoid orange carrot.</title>
        <authorList>
            <person name="Iorizzo M."/>
            <person name="Ellison S."/>
            <person name="Senalik D."/>
            <person name="Macko-Podgorni A."/>
            <person name="Grzebelus D."/>
            <person name="Bostan H."/>
            <person name="Rolling W."/>
            <person name="Curaba J."/>
            <person name="Simon P."/>
        </authorList>
    </citation>
    <scope>NUCLEOTIDE SEQUENCE</scope>
    <source>
        <tissue evidence="2">Leaf</tissue>
    </source>
</reference>
<gene>
    <name evidence="2" type="ORF">DCAR_0310641</name>
</gene>
<evidence type="ECO:0000256" key="1">
    <source>
        <dbReference type="SAM" id="MobiDB-lite"/>
    </source>
</evidence>
<evidence type="ECO:0000313" key="2">
    <source>
        <dbReference type="EMBL" id="WOG91392.1"/>
    </source>
</evidence>
<proteinExistence type="predicted"/>
<keyword evidence="3" id="KW-1185">Reference proteome</keyword>
<evidence type="ECO:0000313" key="3">
    <source>
        <dbReference type="Proteomes" id="UP000077755"/>
    </source>
</evidence>
<dbReference type="EMBL" id="CP093345">
    <property type="protein sequence ID" value="WOG91392.1"/>
    <property type="molecule type" value="Genomic_DNA"/>
</dbReference>
<protein>
    <recommendedName>
        <fullName evidence="4">BED-type domain-containing protein</fullName>
    </recommendedName>
</protein>
<accession>A0AAF0WKS7</accession>
<name>A0AAF0WKS7_DAUCS</name>
<reference evidence="2" key="1">
    <citation type="journal article" date="2016" name="Nat. Genet.">
        <title>A high-quality carrot genome assembly provides new insights into carotenoid accumulation and asterid genome evolution.</title>
        <authorList>
            <person name="Iorizzo M."/>
            <person name="Ellison S."/>
            <person name="Senalik D."/>
            <person name="Zeng P."/>
            <person name="Satapoomin P."/>
            <person name="Huang J."/>
            <person name="Bowman M."/>
            <person name="Iovene M."/>
            <person name="Sanseverino W."/>
            <person name="Cavagnaro P."/>
            <person name="Yildiz M."/>
            <person name="Macko-Podgorni A."/>
            <person name="Moranska E."/>
            <person name="Grzebelus E."/>
            <person name="Grzebelus D."/>
            <person name="Ashrafi H."/>
            <person name="Zheng Z."/>
            <person name="Cheng S."/>
            <person name="Spooner D."/>
            <person name="Van Deynze A."/>
            <person name="Simon P."/>
        </authorList>
    </citation>
    <scope>NUCLEOTIDE SEQUENCE</scope>
    <source>
        <tissue evidence="2">Leaf</tissue>
    </source>
</reference>
<sequence>MKNEDEQTRRELARDPKRKAKAKDSGWKFAYFPYPDTNRDMVKCVLCGNTNHGGINRFEIGGFGDIVKCPKTTIACNQLVFSNFHIICL</sequence>
<dbReference type="Proteomes" id="UP000077755">
    <property type="component" value="Chromosome 3"/>
</dbReference>
<feature type="region of interest" description="Disordered" evidence="1">
    <location>
        <begin position="1"/>
        <end position="22"/>
    </location>
</feature>
<evidence type="ECO:0008006" key="4">
    <source>
        <dbReference type="Google" id="ProtNLM"/>
    </source>
</evidence>
<dbReference type="AlphaFoldDB" id="A0AAF0WKS7"/>
<feature type="compositionally biased region" description="Basic and acidic residues" evidence="1">
    <location>
        <begin position="1"/>
        <end position="15"/>
    </location>
</feature>